<gene>
    <name evidence="1" type="ORF">JGI25_00172</name>
</gene>
<evidence type="ECO:0000313" key="2">
    <source>
        <dbReference type="Proteomes" id="UP000243105"/>
    </source>
</evidence>
<dbReference type="EMBL" id="CZVV01000005">
    <property type="protein sequence ID" value="CUS96830.1"/>
    <property type="molecule type" value="Genomic_DNA"/>
</dbReference>
<evidence type="ECO:0000313" key="1">
    <source>
        <dbReference type="EMBL" id="CUS96830.1"/>
    </source>
</evidence>
<sequence>MHSQSSKSVRYKVIKRKIKYARLEIKNNLIYIILPEHLKMDHKKLLEKYKKWIDKKLKILNEIKDISKDLKLFNHN</sequence>
<dbReference type="AlphaFoldDB" id="A0A916LI68"/>
<reference evidence="1 2" key="1">
    <citation type="submission" date="2015-11" db="EMBL/GenBank/DDBJ databases">
        <authorList>
            <person name="Varghese N."/>
        </authorList>
    </citation>
    <scope>NUCLEOTIDE SEQUENCE [LARGE SCALE GENOMIC DNA]</scope>
    <source>
        <strain evidence="1 2">JGI-25</strain>
    </source>
</reference>
<protein>
    <recommendedName>
        <fullName evidence="3">DUF45 domain-containing protein</fullName>
    </recommendedName>
</protein>
<organism evidence="1 2">
    <name type="scientific">Kryptobacter tengchongensis</name>
    <dbReference type="NCBI Taxonomy" id="1643429"/>
    <lineage>
        <taxon>Bacteria</taxon>
        <taxon>Pseudomonadati</taxon>
        <taxon>Candidatus Kryptoniota</taxon>
        <taxon>Candidatus Kryptobacter</taxon>
    </lineage>
</organism>
<dbReference type="Proteomes" id="UP000243105">
    <property type="component" value="Unassembled WGS sequence"/>
</dbReference>
<comment type="caution">
    <text evidence="1">The sequence shown here is derived from an EMBL/GenBank/DDBJ whole genome shotgun (WGS) entry which is preliminary data.</text>
</comment>
<proteinExistence type="predicted"/>
<name>A0A916LI68_KRYT1</name>
<evidence type="ECO:0008006" key="3">
    <source>
        <dbReference type="Google" id="ProtNLM"/>
    </source>
</evidence>
<feature type="non-terminal residue" evidence="1">
    <location>
        <position position="76"/>
    </location>
</feature>
<accession>A0A916LI68</accession>